<sequence>MADALVGEPAAEAGPSASRAALEFLRRARREESRRRRRDGVVTLYGVALTAVVWVPALIAVARAVNAASPQGAPAERVLAALPVTVPALGAAAFHALVRSAAWRGPVLVDLPTVRWALPLPVDRGRLLLPRFARAAGLAAAVGAAAGAVLGLPAGTLSPGSGTAGRAWAAAAGAWSGAAVALTAAGCGALVERYDGRGQGRSESRRSRVVGAVASAAVLAGLALAVVTAVDRDASPWTGRVLLWSGPWGWPAQPLVAAVGGPAPGWPAALALSVVSTAVVLVAGARAVPAIPASALRARATVAERMTASVFSLELRQARLATRGGRSATRSRPVLRLPVPRRRWLLVPWRDATGLLRAPARPVRALVRLAAAVALTALAPAARTTPRVVLAVLALTAAYLSAAHLVEPARLDSDDLRRRVQLPYSSGALALWHAVVPAALLVPGLAAGAAVAVAAGRGCAGLAVLVGCVPALVGAALVSAYRGALPPQAVVGTDTPFGNTAMFQLAGWYLRGPLGALVTTGPALALVLLHRGPAPAAVAGWLAAAGAAHLWWAHHTARRLHRT</sequence>
<dbReference type="PATRIC" id="fig|1223523.3.peg.220"/>
<dbReference type="AlphaFoldDB" id="M3AB23"/>
<dbReference type="STRING" id="1223523.H340_01059"/>
<dbReference type="eggNOG" id="ENOG5033SU7">
    <property type="taxonomic scope" value="Bacteria"/>
</dbReference>
<gene>
    <name evidence="1" type="ORF">H340_01059</name>
</gene>
<name>M3AB23_STRM1</name>
<evidence type="ECO:0000313" key="2">
    <source>
        <dbReference type="Proteomes" id="UP000011740"/>
    </source>
</evidence>
<protein>
    <submittedName>
        <fullName evidence="1">Uncharacterized protein</fullName>
    </submittedName>
</protein>
<organism evidence="1 2">
    <name type="scientific">Streptomyces mobaraensis (strain ATCC 29032 / DSM 40847 / JCM 4168 / NBRC 13819 / NCIMB 11159 / IPCR 16-22)</name>
    <dbReference type="NCBI Taxonomy" id="1223523"/>
    <lineage>
        <taxon>Bacteria</taxon>
        <taxon>Bacillati</taxon>
        <taxon>Actinomycetota</taxon>
        <taxon>Actinomycetes</taxon>
        <taxon>Kitasatosporales</taxon>
        <taxon>Streptomycetaceae</taxon>
        <taxon>Streptomyces</taxon>
    </lineage>
</organism>
<proteinExistence type="predicted"/>
<reference evidence="1 2" key="1">
    <citation type="journal article" date="2013" name="Genome Announc.">
        <title>Whole-Genome Shotgun Assembly and Analysis of the Genome of Streptomyces mobaraensis DSM 40847, a Strain for Industrial Production of Microbial Transglutaminase.</title>
        <authorList>
            <person name="Yang H."/>
            <person name="He T."/>
            <person name="Wu W."/>
            <person name="Zhu W."/>
            <person name="Lu B."/>
            <person name="Sun W."/>
        </authorList>
    </citation>
    <scope>NUCLEOTIDE SEQUENCE [LARGE SCALE GENOMIC DNA]</scope>
    <source>
        <strain evidence="1 2">DSM 40847</strain>
    </source>
</reference>
<evidence type="ECO:0000313" key="1">
    <source>
        <dbReference type="EMBL" id="EMF02394.1"/>
    </source>
</evidence>
<comment type="caution">
    <text evidence="1">The sequence shown here is derived from an EMBL/GenBank/DDBJ whole genome shotgun (WGS) entry which is preliminary data.</text>
</comment>
<accession>M3AB23</accession>
<dbReference type="RefSeq" id="WP_004937973.1">
    <property type="nucleotide sequence ID" value="NZ_AORZ01000002.1"/>
</dbReference>
<dbReference type="EMBL" id="AORZ01000002">
    <property type="protein sequence ID" value="EMF02394.1"/>
    <property type="molecule type" value="Genomic_DNA"/>
</dbReference>
<dbReference type="Proteomes" id="UP000011740">
    <property type="component" value="Unassembled WGS sequence"/>
</dbReference>